<name>A0A0B6AJU2_PRIM2</name>
<evidence type="ECO:0000259" key="3">
    <source>
        <dbReference type="Pfam" id="PF00294"/>
    </source>
</evidence>
<keyword evidence="2 4" id="KW-0418">Kinase</keyword>
<organism evidence="4 5">
    <name type="scientific">Priestia megaterium (strain ATCC 14581 / DSM 32 / CCUG 1817 / JCM 2506 / NBRC 15308 / NCIMB 9376 / NCTC 10342 / NRRL B-14308 / VKM B-512 / Ford 19)</name>
    <name type="common">Bacillus megaterium</name>
    <dbReference type="NCBI Taxonomy" id="1348623"/>
    <lineage>
        <taxon>Bacteria</taxon>
        <taxon>Bacillati</taxon>
        <taxon>Bacillota</taxon>
        <taxon>Bacilli</taxon>
        <taxon>Bacillales</taxon>
        <taxon>Bacillaceae</taxon>
        <taxon>Priestia</taxon>
    </lineage>
</organism>
<dbReference type="Pfam" id="PF00294">
    <property type="entry name" value="PfkB"/>
    <property type="match status" value="1"/>
</dbReference>
<feature type="domain" description="Carbohydrate kinase PfkB" evidence="3">
    <location>
        <begin position="12"/>
        <end position="264"/>
    </location>
</feature>
<proteinExistence type="predicted"/>
<evidence type="ECO:0000313" key="4">
    <source>
        <dbReference type="EMBL" id="AJI21322.1"/>
    </source>
</evidence>
<dbReference type="PANTHER" id="PTHR10584:SF166">
    <property type="entry name" value="RIBOKINASE"/>
    <property type="match status" value="1"/>
</dbReference>
<dbReference type="InterPro" id="IPR029056">
    <property type="entry name" value="Ribokinase-like"/>
</dbReference>
<dbReference type="GeneID" id="93644115"/>
<reference evidence="4 5" key="1">
    <citation type="journal article" date="2015" name="Genome Announc.">
        <title>Complete genome sequences for 35 biothreat assay-relevant bacillus species.</title>
        <authorList>
            <person name="Johnson S.L."/>
            <person name="Daligault H.E."/>
            <person name="Davenport K.W."/>
            <person name="Jaissle J."/>
            <person name="Frey K.G."/>
            <person name="Ladner J.T."/>
            <person name="Broomall S.M."/>
            <person name="Bishop-Lilly K.A."/>
            <person name="Bruce D.C."/>
            <person name="Gibbons H.S."/>
            <person name="Coyne S.R."/>
            <person name="Lo C.C."/>
            <person name="Meincke L."/>
            <person name="Munk A.C."/>
            <person name="Koroleva G.I."/>
            <person name="Rosenzweig C.N."/>
            <person name="Palacios G.F."/>
            <person name="Redden C.L."/>
            <person name="Minogue T.D."/>
            <person name="Chain P.S."/>
        </authorList>
    </citation>
    <scope>NUCLEOTIDE SEQUENCE [LARGE SCALE GENOMIC DNA]</scope>
    <source>
        <strain evidence="5">ATCC 14581 / DSM 32 / JCM 2506 / NBRC 15308 / NCIMB 9376 / NCTC 10342 / NRRL B-14308 / VKM B-512</strain>
    </source>
</reference>
<dbReference type="Proteomes" id="UP000031829">
    <property type="component" value="Chromosome"/>
</dbReference>
<evidence type="ECO:0000256" key="2">
    <source>
        <dbReference type="ARBA" id="ARBA00022777"/>
    </source>
</evidence>
<dbReference type="GO" id="GO:0016301">
    <property type="term" value="F:kinase activity"/>
    <property type="evidence" value="ECO:0007669"/>
    <property type="project" value="UniProtKB-KW"/>
</dbReference>
<dbReference type="SUPFAM" id="SSF53613">
    <property type="entry name" value="Ribokinase-like"/>
    <property type="match status" value="1"/>
</dbReference>
<dbReference type="KEGG" id="bmeg:BG04_614"/>
<dbReference type="PANTHER" id="PTHR10584">
    <property type="entry name" value="SUGAR KINASE"/>
    <property type="match status" value="1"/>
</dbReference>
<dbReference type="HOGENOM" id="CLU_027634_13_0_9"/>
<evidence type="ECO:0000313" key="5">
    <source>
        <dbReference type="Proteomes" id="UP000031829"/>
    </source>
</evidence>
<dbReference type="AlphaFoldDB" id="A0A0B6AJU2"/>
<dbReference type="InterPro" id="IPR011611">
    <property type="entry name" value="PfkB_dom"/>
</dbReference>
<dbReference type="RefSeq" id="WP_034649850.1">
    <property type="nucleotide sequence ID" value="NZ_BCVB01000012.1"/>
</dbReference>
<accession>A0A0B6AJU2</accession>
<protein>
    <submittedName>
        <fullName evidence="4">Fructosamine kinase frlD</fullName>
    </submittedName>
</protein>
<dbReference type="Gene3D" id="3.40.1190.20">
    <property type="match status" value="1"/>
</dbReference>
<sequence length="280" mass="30974">MKVIGIGDNVVDYYQDRDEIYPGGNALNIAVLCKRYGVEKSSYIGVIGNDLAANHIVNSLVAEDVDISRIRKAYGPNGESVISLNEDNDRTFVGSNNGGVQALIKLNFDETDLNYISTHDLMHTSLYSHIEQDLPMLSDKIAISFDFSFRHEEAYLKKVCPYVDYGFFSGSELNETECIELMHYVKSLGTKVIGITRGEKGALFLVDEQVYKQPIVEAKVIDTLGAGDSFISMFLTHYHQHGNVNEALNQSAIAAAKNCESYGAFGYGLSKKTNLSKKLV</sequence>
<keyword evidence="1" id="KW-0808">Transferase</keyword>
<evidence type="ECO:0000256" key="1">
    <source>
        <dbReference type="ARBA" id="ARBA00022679"/>
    </source>
</evidence>
<gene>
    <name evidence="4" type="primary">frlD</name>
    <name evidence="4" type="ORF">BG04_614</name>
</gene>
<dbReference type="EMBL" id="CP009920">
    <property type="protein sequence ID" value="AJI21322.1"/>
    <property type="molecule type" value="Genomic_DNA"/>
</dbReference>